<keyword evidence="3" id="KW-1185">Reference proteome</keyword>
<gene>
    <name evidence="2" type="ORF">ASPCADRAFT_7379</name>
</gene>
<organism evidence="2 3">
    <name type="scientific">Aspergillus carbonarius (strain ITEM 5010)</name>
    <dbReference type="NCBI Taxonomy" id="602072"/>
    <lineage>
        <taxon>Eukaryota</taxon>
        <taxon>Fungi</taxon>
        <taxon>Dikarya</taxon>
        <taxon>Ascomycota</taxon>
        <taxon>Pezizomycotina</taxon>
        <taxon>Eurotiomycetes</taxon>
        <taxon>Eurotiomycetidae</taxon>
        <taxon>Eurotiales</taxon>
        <taxon>Aspergillaceae</taxon>
        <taxon>Aspergillus</taxon>
        <taxon>Aspergillus subgen. Circumdati</taxon>
    </lineage>
</organism>
<dbReference type="AlphaFoldDB" id="A0A1R3RHE2"/>
<accession>A0A1R3RHE2</accession>
<dbReference type="OrthoDB" id="4423012at2759"/>
<dbReference type="STRING" id="602072.A0A1R3RHE2"/>
<evidence type="ECO:0000259" key="1">
    <source>
        <dbReference type="Pfam" id="PF13087"/>
    </source>
</evidence>
<dbReference type="OMA" id="NRYSHAQ"/>
<evidence type="ECO:0000313" key="3">
    <source>
        <dbReference type="Proteomes" id="UP000188318"/>
    </source>
</evidence>
<reference evidence="3" key="1">
    <citation type="journal article" date="2017" name="Genome Biol.">
        <title>Comparative genomics reveals high biological diversity and specific adaptations in the industrially and medically important fungal genus Aspergillus.</title>
        <authorList>
            <person name="de Vries R.P."/>
            <person name="Riley R."/>
            <person name="Wiebenga A."/>
            <person name="Aguilar-Osorio G."/>
            <person name="Amillis S."/>
            <person name="Uchima C.A."/>
            <person name="Anderluh G."/>
            <person name="Asadollahi M."/>
            <person name="Askin M."/>
            <person name="Barry K."/>
            <person name="Battaglia E."/>
            <person name="Bayram O."/>
            <person name="Benocci T."/>
            <person name="Braus-Stromeyer S.A."/>
            <person name="Caldana C."/>
            <person name="Canovas D."/>
            <person name="Cerqueira G.C."/>
            <person name="Chen F."/>
            <person name="Chen W."/>
            <person name="Choi C."/>
            <person name="Clum A."/>
            <person name="Dos Santos R.A."/>
            <person name="Damasio A.R."/>
            <person name="Diallinas G."/>
            <person name="Emri T."/>
            <person name="Fekete E."/>
            <person name="Flipphi M."/>
            <person name="Freyberg S."/>
            <person name="Gallo A."/>
            <person name="Gournas C."/>
            <person name="Habgood R."/>
            <person name="Hainaut M."/>
            <person name="Harispe M.L."/>
            <person name="Henrissat B."/>
            <person name="Hilden K.S."/>
            <person name="Hope R."/>
            <person name="Hossain A."/>
            <person name="Karabika E."/>
            <person name="Karaffa L."/>
            <person name="Karanyi Z."/>
            <person name="Krasevec N."/>
            <person name="Kuo A."/>
            <person name="Kusch H."/>
            <person name="LaButti K."/>
            <person name="Lagendijk E.L."/>
            <person name="Lapidus A."/>
            <person name="Levasseur A."/>
            <person name="Lindquist E."/>
            <person name="Lipzen A."/>
            <person name="Logrieco A.F."/>
            <person name="MacCabe A."/>
            <person name="Maekelae M.R."/>
            <person name="Malavazi I."/>
            <person name="Melin P."/>
            <person name="Meyer V."/>
            <person name="Mielnichuk N."/>
            <person name="Miskei M."/>
            <person name="Molnar A.P."/>
            <person name="Mule G."/>
            <person name="Ngan C.Y."/>
            <person name="Orejas M."/>
            <person name="Orosz E."/>
            <person name="Ouedraogo J.P."/>
            <person name="Overkamp K.M."/>
            <person name="Park H.-S."/>
            <person name="Perrone G."/>
            <person name="Piumi F."/>
            <person name="Punt P.J."/>
            <person name="Ram A.F."/>
            <person name="Ramon A."/>
            <person name="Rauscher S."/>
            <person name="Record E."/>
            <person name="Riano-Pachon D.M."/>
            <person name="Robert V."/>
            <person name="Roehrig J."/>
            <person name="Ruller R."/>
            <person name="Salamov A."/>
            <person name="Salih N.S."/>
            <person name="Samson R.A."/>
            <person name="Sandor E."/>
            <person name="Sanguinetti M."/>
            <person name="Schuetze T."/>
            <person name="Sepcic K."/>
            <person name="Shelest E."/>
            <person name="Sherlock G."/>
            <person name="Sophianopoulou V."/>
            <person name="Squina F.M."/>
            <person name="Sun H."/>
            <person name="Susca A."/>
            <person name="Todd R.B."/>
            <person name="Tsang A."/>
            <person name="Unkles S.E."/>
            <person name="van de Wiele N."/>
            <person name="van Rossen-Uffink D."/>
            <person name="Oliveira J.V."/>
            <person name="Vesth T.C."/>
            <person name="Visser J."/>
            <person name="Yu J.-H."/>
            <person name="Zhou M."/>
            <person name="Andersen M.R."/>
            <person name="Archer D.B."/>
            <person name="Baker S.E."/>
            <person name="Benoit I."/>
            <person name="Brakhage A.A."/>
            <person name="Braus G.H."/>
            <person name="Fischer R."/>
            <person name="Frisvad J.C."/>
            <person name="Goldman G.H."/>
            <person name="Houbraken J."/>
            <person name="Oakley B."/>
            <person name="Pocsi I."/>
            <person name="Scazzocchio C."/>
            <person name="Seiboth B."/>
            <person name="vanKuyk P.A."/>
            <person name="Wortman J."/>
            <person name="Dyer P.S."/>
            <person name="Grigoriev I.V."/>
        </authorList>
    </citation>
    <scope>NUCLEOTIDE SEQUENCE [LARGE SCALE GENOMIC DNA]</scope>
    <source>
        <strain evidence="3">ITEM 5010</strain>
    </source>
</reference>
<feature type="domain" description="DNA2/NAM7 helicase-like C-terminal" evidence="1">
    <location>
        <begin position="9"/>
        <end position="91"/>
    </location>
</feature>
<protein>
    <recommendedName>
        <fullName evidence="1">DNA2/NAM7 helicase-like C-terminal domain-containing protein</fullName>
    </recommendedName>
</protein>
<dbReference type="VEuPathDB" id="FungiDB:ASPCADRAFT_7379"/>
<dbReference type="InterPro" id="IPR041679">
    <property type="entry name" value="DNA2/NAM7-like_C"/>
</dbReference>
<proteinExistence type="predicted"/>
<sequence>MALILVGVRDVLVISPYRAQAASAVNLLGTLWPTAGQVPRVQSVDESHGCEADAVVILLARDRGSPGILRSVKRATLATSRARYLQYFVGSWAWASGEEVRKDSKDFHSLLMKFQQNIPSFMIMSE</sequence>
<dbReference type="InterPro" id="IPR027417">
    <property type="entry name" value="P-loop_NTPase"/>
</dbReference>
<dbReference type="Proteomes" id="UP000188318">
    <property type="component" value="Unassembled WGS sequence"/>
</dbReference>
<dbReference type="Pfam" id="PF13087">
    <property type="entry name" value="AAA_12"/>
    <property type="match status" value="1"/>
</dbReference>
<evidence type="ECO:0000313" key="2">
    <source>
        <dbReference type="EMBL" id="OOF93888.1"/>
    </source>
</evidence>
<dbReference type="Gene3D" id="3.40.50.300">
    <property type="entry name" value="P-loop containing nucleotide triphosphate hydrolases"/>
    <property type="match status" value="1"/>
</dbReference>
<name>A0A1R3RHE2_ASPC5</name>
<dbReference type="EMBL" id="KV907503">
    <property type="protein sequence ID" value="OOF93888.1"/>
    <property type="molecule type" value="Genomic_DNA"/>
</dbReference>